<evidence type="ECO:0000256" key="7">
    <source>
        <dbReference type="ARBA" id="ARBA00023125"/>
    </source>
</evidence>
<dbReference type="Pfam" id="PF01555">
    <property type="entry name" value="N6_N4_Mtase"/>
    <property type="match status" value="1"/>
</dbReference>
<dbReference type="SUPFAM" id="SSF53335">
    <property type="entry name" value="S-adenosyl-L-methionine-dependent methyltransferases"/>
    <property type="match status" value="1"/>
</dbReference>
<reference evidence="10 11" key="1">
    <citation type="submission" date="2023-12" db="EMBL/GenBank/DDBJ databases">
        <title>Baltic Sea Cyanobacteria.</title>
        <authorList>
            <person name="Delbaje E."/>
            <person name="Fewer D.P."/>
            <person name="Shishido T.K."/>
        </authorList>
    </citation>
    <scope>NUCLEOTIDE SEQUENCE [LARGE SCALE GENOMIC DNA]</scope>
    <source>
        <strain evidence="10 11">UHCC 0060</strain>
    </source>
</reference>
<evidence type="ECO:0000256" key="1">
    <source>
        <dbReference type="ARBA" id="ARBA00010203"/>
    </source>
</evidence>
<protein>
    <recommendedName>
        <fullName evidence="2">site-specific DNA-methyltransferase (cytosine-N(4)-specific)</fullName>
        <ecNumber evidence="2">2.1.1.113</ecNumber>
    </recommendedName>
</protein>
<dbReference type="Gene3D" id="3.40.50.150">
    <property type="entry name" value="Vaccinia Virus protein VP39"/>
    <property type="match status" value="2"/>
</dbReference>
<dbReference type="GO" id="GO:0008168">
    <property type="term" value="F:methyltransferase activity"/>
    <property type="evidence" value="ECO:0007669"/>
    <property type="project" value="UniProtKB-KW"/>
</dbReference>
<evidence type="ECO:0000313" key="10">
    <source>
        <dbReference type="EMBL" id="MEA5609946.1"/>
    </source>
</evidence>
<dbReference type="InterPro" id="IPR029063">
    <property type="entry name" value="SAM-dependent_MTases_sf"/>
</dbReference>
<gene>
    <name evidence="10" type="ORF">VB695_18045</name>
</gene>
<organism evidence="10 11">
    <name type="scientific">Nodularia spumigena UHCC 0060</name>
    <dbReference type="NCBI Taxonomy" id="3110300"/>
    <lineage>
        <taxon>Bacteria</taxon>
        <taxon>Bacillati</taxon>
        <taxon>Cyanobacteriota</taxon>
        <taxon>Cyanophyceae</taxon>
        <taxon>Nostocales</taxon>
        <taxon>Nodulariaceae</taxon>
        <taxon>Nodularia</taxon>
    </lineage>
</organism>
<evidence type="ECO:0000256" key="8">
    <source>
        <dbReference type="ARBA" id="ARBA00049120"/>
    </source>
</evidence>
<sequence>MRDKFLAQHLSDFNVVLPQNHLNIENKTRSNIFSWRGQFSPQLIENLLLYYCPKQAKILDPFAGSGTTLYEAACFGLTVSGCEVNPSAWILSRTYQLMNLELSTRERLVISITEKLETYFPKPNLFDNSHPRKLSVIEFKYLIPDLYKGSNYWEIIILDTFVVLLDLGNNQITTEYIHNIFYKLCQFIKNFPYSQAPITSLLCDARCLPIDNDSIDFVITSPPYINVFNYHQNYRVSAETLGWDLLKIAKSEIGSNRANRKNRFFTVVQYCLDMAFVLRELQRVCTYDARIIFVVGHESNVLGVPFYNSKIISELSTQSNLFELNLTQKRIFKNKFGKVVREDLLNLSNKNSSLSVEDTEEIARNIARKVMNDGLAIVSEQNKPALMEAIEKIPNLSKSPLYNRQTKNYYQKA</sequence>
<name>A0ABU5UUI0_NODSP</name>
<evidence type="ECO:0000256" key="2">
    <source>
        <dbReference type="ARBA" id="ARBA00012185"/>
    </source>
</evidence>
<evidence type="ECO:0000259" key="9">
    <source>
        <dbReference type="Pfam" id="PF01555"/>
    </source>
</evidence>
<accession>A0ABU5UUI0</accession>
<dbReference type="Proteomes" id="UP001303285">
    <property type="component" value="Unassembled WGS sequence"/>
</dbReference>
<keyword evidence="3 10" id="KW-0489">Methyltransferase</keyword>
<evidence type="ECO:0000256" key="6">
    <source>
        <dbReference type="ARBA" id="ARBA00022747"/>
    </source>
</evidence>
<proteinExistence type="inferred from homology"/>
<dbReference type="InterPro" id="IPR002941">
    <property type="entry name" value="DNA_methylase_N4/N6"/>
</dbReference>
<keyword evidence="11" id="KW-1185">Reference proteome</keyword>
<dbReference type="GO" id="GO:0032259">
    <property type="term" value="P:methylation"/>
    <property type="evidence" value="ECO:0007669"/>
    <property type="project" value="UniProtKB-KW"/>
</dbReference>
<evidence type="ECO:0000256" key="4">
    <source>
        <dbReference type="ARBA" id="ARBA00022679"/>
    </source>
</evidence>
<keyword evidence="4" id="KW-0808">Transferase</keyword>
<dbReference type="InterPro" id="IPR017985">
    <property type="entry name" value="MeTrfase_CN4_CS"/>
</dbReference>
<comment type="caution">
    <text evidence="10">The sequence shown here is derived from an EMBL/GenBank/DDBJ whole genome shotgun (WGS) entry which is preliminary data.</text>
</comment>
<keyword evidence="7" id="KW-0238">DNA-binding</keyword>
<keyword evidence="6" id="KW-0680">Restriction system</keyword>
<evidence type="ECO:0000256" key="3">
    <source>
        <dbReference type="ARBA" id="ARBA00022603"/>
    </source>
</evidence>
<dbReference type="EC" id="2.1.1.113" evidence="2"/>
<dbReference type="EMBL" id="JAYGHK010000068">
    <property type="protein sequence ID" value="MEA5609946.1"/>
    <property type="molecule type" value="Genomic_DNA"/>
</dbReference>
<comment type="similarity">
    <text evidence="1">Belongs to the N(4)/N(6)-methyltransferase family. N(4) subfamily.</text>
</comment>
<dbReference type="PROSITE" id="PS00093">
    <property type="entry name" value="N4_MTASE"/>
    <property type="match status" value="1"/>
</dbReference>
<comment type="catalytic activity">
    <reaction evidence="8">
        <text>a 2'-deoxycytidine in DNA + S-adenosyl-L-methionine = an N(4)-methyl-2'-deoxycytidine in DNA + S-adenosyl-L-homocysteine + H(+)</text>
        <dbReference type="Rhea" id="RHEA:16857"/>
        <dbReference type="Rhea" id="RHEA-COMP:11369"/>
        <dbReference type="Rhea" id="RHEA-COMP:13674"/>
        <dbReference type="ChEBI" id="CHEBI:15378"/>
        <dbReference type="ChEBI" id="CHEBI:57856"/>
        <dbReference type="ChEBI" id="CHEBI:59789"/>
        <dbReference type="ChEBI" id="CHEBI:85452"/>
        <dbReference type="ChEBI" id="CHEBI:137933"/>
        <dbReference type="EC" id="2.1.1.113"/>
    </reaction>
</comment>
<evidence type="ECO:0000256" key="5">
    <source>
        <dbReference type="ARBA" id="ARBA00022691"/>
    </source>
</evidence>
<feature type="domain" description="DNA methylase N-4/N-6" evidence="9">
    <location>
        <begin position="15"/>
        <end position="87"/>
    </location>
</feature>
<evidence type="ECO:0000313" key="11">
    <source>
        <dbReference type="Proteomes" id="UP001303285"/>
    </source>
</evidence>
<keyword evidence="5" id="KW-0949">S-adenosyl-L-methionine</keyword>